<comment type="similarity">
    <text evidence="2">Belongs to the SLC43A transporter (TC 2.A.1.44) family.</text>
</comment>
<evidence type="ECO:0000256" key="4">
    <source>
        <dbReference type="ARBA" id="ARBA00022692"/>
    </source>
</evidence>
<feature type="transmembrane region" description="Helical" evidence="9">
    <location>
        <begin position="146"/>
        <end position="165"/>
    </location>
</feature>
<reference evidence="11" key="1">
    <citation type="journal article" date="2023" name="Commun. Biol.">
        <title>Genome analysis of Parmales, the sister group of diatoms, reveals the evolutionary specialization of diatoms from phago-mixotrophs to photoautotrophs.</title>
        <authorList>
            <person name="Ban H."/>
            <person name="Sato S."/>
            <person name="Yoshikawa S."/>
            <person name="Yamada K."/>
            <person name="Nakamura Y."/>
            <person name="Ichinomiya M."/>
            <person name="Sato N."/>
            <person name="Blanc-Mathieu R."/>
            <person name="Endo H."/>
            <person name="Kuwata A."/>
            <person name="Ogata H."/>
        </authorList>
    </citation>
    <scope>NUCLEOTIDE SEQUENCE [LARGE SCALE GENOMIC DNA]</scope>
    <source>
        <strain evidence="11">NIES 3701</strain>
    </source>
</reference>
<proteinExistence type="inferred from homology"/>
<feature type="transmembrane region" description="Helical" evidence="9">
    <location>
        <begin position="177"/>
        <end position="197"/>
    </location>
</feature>
<evidence type="ECO:0000256" key="6">
    <source>
        <dbReference type="ARBA" id="ARBA00022989"/>
    </source>
</evidence>
<feature type="transmembrane region" description="Helical" evidence="9">
    <location>
        <begin position="475"/>
        <end position="495"/>
    </location>
</feature>
<dbReference type="Pfam" id="PF07690">
    <property type="entry name" value="MFS_1"/>
    <property type="match status" value="1"/>
</dbReference>
<protein>
    <submittedName>
        <fullName evidence="10">Uncharacterized protein</fullName>
    </submittedName>
</protein>
<dbReference type="EMBL" id="BRXY01000407">
    <property type="protein sequence ID" value="GMH92943.1"/>
    <property type="molecule type" value="Genomic_DNA"/>
</dbReference>
<evidence type="ECO:0000256" key="9">
    <source>
        <dbReference type="SAM" id="Phobius"/>
    </source>
</evidence>
<keyword evidence="11" id="KW-1185">Reference proteome</keyword>
<feature type="transmembrane region" description="Helical" evidence="9">
    <location>
        <begin position="434"/>
        <end position="455"/>
    </location>
</feature>
<keyword evidence="4 9" id="KW-0812">Transmembrane</keyword>
<evidence type="ECO:0000256" key="2">
    <source>
        <dbReference type="ARBA" id="ARBA00006595"/>
    </source>
</evidence>
<feature type="transmembrane region" description="Helical" evidence="9">
    <location>
        <begin position="404"/>
        <end position="422"/>
    </location>
</feature>
<feature type="transmembrane region" description="Helical" evidence="9">
    <location>
        <begin position="319"/>
        <end position="341"/>
    </location>
</feature>
<dbReference type="Gene3D" id="1.20.1250.20">
    <property type="entry name" value="MFS general substrate transporter like domains"/>
    <property type="match status" value="2"/>
</dbReference>
<dbReference type="InterPro" id="IPR036259">
    <property type="entry name" value="MFS_trans_sf"/>
</dbReference>
<dbReference type="AlphaFoldDB" id="A0A9W7EV74"/>
<evidence type="ECO:0000256" key="1">
    <source>
        <dbReference type="ARBA" id="ARBA00004141"/>
    </source>
</evidence>
<evidence type="ECO:0000256" key="3">
    <source>
        <dbReference type="ARBA" id="ARBA00022448"/>
    </source>
</evidence>
<keyword evidence="7 9" id="KW-0472">Membrane</keyword>
<feature type="region of interest" description="Disordered" evidence="8">
    <location>
        <begin position="203"/>
        <end position="258"/>
    </location>
</feature>
<dbReference type="GO" id="GO:0016020">
    <property type="term" value="C:membrane"/>
    <property type="evidence" value="ECO:0007669"/>
    <property type="project" value="UniProtKB-SubCell"/>
</dbReference>
<dbReference type="PANTHER" id="PTHR20772:SF2">
    <property type="entry name" value="PROTEIN FMP42"/>
    <property type="match status" value="1"/>
</dbReference>
<feature type="transmembrane region" description="Helical" evidence="9">
    <location>
        <begin position="63"/>
        <end position="83"/>
    </location>
</feature>
<feature type="transmembrane region" description="Helical" evidence="9">
    <location>
        <begin position="356"/>
        <end position="374"/>
    </location>
</feature>
<comment type="subcellular location">
    <subcellularLocation>
        <location evidence="1">Membrane</location>
        <topology evidence="1">Multi-pass membrane protein</topology>
    </subcellularLocation>
</comment>
<feature type="transmembrane region" description="Helical" evidence="9">
    <location>
        <begin position="20"/>
        <end position="43"/>
    </location>
</feature>
<sequence>MSKPAPKFAPVALLSTPKVYLYILLAVLQNFLAGGLFFGWASLSSTLFTSSDGCGMTPSQVSTIFSGGSFVNFMSPLLLGVLLDTSGPRITSFMSLFIVSAGLVAFSLSTSFVGFLVSTMLISFGGPGVQNSLIHLGNVRPDQRSLLTSFITGAFSLSFAVFAGFEKVWEKGYNYETIFGVYGLLIFATSLVSLVVWPDTSYDSKGRLAKPAPKPEKSKEPTENTPLTGKSAQIKHYTNPRRSPSPPPSALRGVGQNHSFEPSHAPLNSYLRPNPKGVMSTHPSFVLSTVAFATGQLDNLNVKDQPFSYQVRSLSYLRIVLFFGLLSYVANFGVGSVGLMLSDFKAEHLNTLTTEFSVISALGVLGMPVCGWLLDKHGEAFTAVVTSCLGIGYCVLFLNEMFITSFWFYSMFRSFLFCYFFANLPVVMGFKYFGILAGIAFAVSGVVQLSIKFVVEWGQGDCHEKSTEDCDQGRWGTVLLIQAIACALAAMLPVWEKLEQKKKAKELEGVFGTPKTLRRDFHRLSPTREREEEEDEDILGF</sequence>
<accession>A0A9W7EV74</accession>
<keyword evidence="6 9" id="KW-1133">Transmembrane helix</keyword>
<dbReference type="GO" id="GO:0022857">
    <property type="term" value="F:transmembrane transporter activity"/>
    <property type="evidence" value="ECO:0007669"/>
    <property type="project" value="InterPro"/>
</dbReference>
<gene>
    <name evidence="10" type="ORF">TrST_g3805</name>
</gene>
<dbReference type="Proteomes" id="UP001165085">
    <property type="component" value="Unassembled WGS sequence"/>
</dbReference>
<dbReference type="GO" id="GO:0006865">
    <property type="term" value="P:amino acid transport"/>
    <property type="evidence" value="ECO:0007669"/>
    <property type="project" value="UniProtKB-KW"/>
</dbReference>
<evidence type="ECO:0000313" key="11">
    <source>
        <dbReference type="Proteomes" id="UP001165085"/>
    </source>
</evidence>
<evidence type="ECO:0000313" key="10">
    <source>
        <dbReference type="EMBL" id="GMH92943.1"/>
    </source>
</evidence>
<evidence type="ECO:0000256" key="5">
    <source>
        <dbReference type="ARBA" id="ARBA00022970"/>
    </source>
</evidence>
<feature type="compositionally biased region" description="Basic and acidic residues" evidence="8">
    <location>
        <begin position="521"/>
        <end position="530"/>
    </location>
</feature>
<feature type="compositionally biased region" description="Acidic residues" evidence="8">
    <location>
        <begin position="531"/>
        <end position="541"/>
    </location>
</feature>
<organism evidence="10 11">
    <name type="scientific">Triparma strigata</name>
    <dbReference type="NCBI Taxonomy" id="1606541"/>
    <lineage>
        <taxon>Eukaryota</taxon>
        <taxon>Sar</taxon>
        <taxon>Stramenopiles</taxon>
        <taxon>Ochrophyta</taxon>
        <taxon>Bolidophyceae</taxon>
        <taxon>Parmales</taxon>
        <taxon>Triparmaceae</taxon>
        <taxon>Triparma</taxon>
    </lineage>
</organism>
<dbReference type="SUPFAM" id="SSF103473">
    <property type="entry name" value="MFS general substrate transporter"/>
    <property type="match status" value="1"/>
</dbReference>
<feature type="transmembrane region" description="Helical" evidence="9">
    <location>
        <begin position="381"/>
        <end position="398"/>
    </location>
</feature>
<keyword evidence="3" id="KW-0813">Transport</keyword>
<feature type="transmembrane region" description="Helical" evidence="9">
    <location>
        <begin position="115"/>
        <end position="134"/>
    </location>
</feature>
<dbReference type="InterPro" id="IPR011701">
    <property type="entry name" value="MFS"/>
</dbReference>
<evidence type="ECO:0000256" key="7">
    <source>
        <dbReference type="ARBA" id="ARBA00023136"/>
    </source>
</evidence>
<feature type="transmembrane region" description="Helical" evidence="9">
    <location>
        <begin position="90"/>
        <end position="109"/>
    </location>
</feature>
<dbReference type="OrthoDB" id="330047at2759"/>
<evidence type="ECO:0000256" key="8">
    <source>
        <dbReference type="SAM" id="MobiDB-lite"/>
    </source>
</evidence>
<dbReference type="PANTHER" id="PTHR20772">
    <property type="entry name" value="PROTEIN FMP42"/>
    <property type="match status" value="1"/>
</dbReference>
<name>A0A9W7EV74_9STRA</name>
<feature type="region of interest" description="Disordered" evidence="8">
    <location>
        <begin position="521"/>
        <end position="541"/>
    </location>
</feature>
<keyword evidence="5" id="KW-0029">Amino-acid transport</keyword>
<dbReference type="InterPro" id="IPR052599">
    <property type="entry name" value="SLC43A_AATransporter"/>
</dbReference>
<dbReference type="CDD" id="cd06174">
    <property type="entry name" value="MFS"/>
    <property type="match status" value="1"/>
</dbReference>
<feature type="compositionally biased region" description="Basic and acidic residues" evidence="8">
    <location>
        <begin position="213"/>
        <end position="222"/>
    </location>
</feature>
<comment type="caution">
    <text evidence="10">The sequence shown here is derived from an EMBL/GenBank/DDBJ whole genome shotgun (WGS) entry which is preliminary data.</text>
</comment>